<evidence type="ECO:0000313" key="12">
    <source>
        <dbReference type="Proteomes" id="UP000030653"/>
    </source>
</evidence>
<evidence type="ECO:0000256" key="1">
    <source>
        <dbReference type="ARBA" id="ARBA00001971"/>
    </source>
</evidence>
<accession>M5FWH3</accession>
<organism evidence="11 12">
    <name type="scientific">Dacryopinax primogenitus (strain DJM 731)</name>
    <name type="common">Brown rot fungus</name>
    <dbReference type="NCBI Taxonomy" id="1858805"/>
    <lineage>
        <taxon>Eukaryota</taxon>
        <taxon>Fungi</taxon>
        <taxon>Dikarya</taxon>
        <taxon>Basidiomycota</taxon>
        <taxon>Agaricomycotina</taxon>
        <taxon>Dacrymycetes</taxon>
        <taxon>Dacrymycetales</taxon>
        <taxon>Dacrymycetaceae</taxon>
        <taxon>Dacryopinax</taxon>
    </lineage>
</organism>
<evidence type="ECO:0000313" key="11">
    <source>
        <dbReference type="EMBL" id="EJU00719.1"/>
    </source>
</evidence>
<evidence type="ECO:0000256" key="7">
    <source>
        <dbReference type="ARBA" id="ARBA00023004"/>
    </source>
</evidence>
<dbReference type="GO" id="GO:0004497">
    <property type="term" value="F:monooxygenase activity"/>
    <property type="evidence" value="ECO:0007669"/>
    <property type="project" value="UniProtKB-KW"/>
</dbReference>
<dbReference type="RefSeq" id="XP_040627616.1">
    <property type="nucleotide sequence ID" value="XM_040770329.1"/>
</dbReference>
<dbReference type="InterPro" id="IPR017972">
    <property type="entry name" value="Cyt_P450_CS"/>
</dbReference>
<dbReference type="PANTHER" id="PTHR46300">
    <property type="entry name" value="P450, PUTATIVE (EUROFUNG)-RELATED-RELATED"/>
    <property type="match status" value="1"/>
</dbReference>
<dbReference type="OMA" id="EAMEFEY"/>
<evidence type="ECO:0000256" key="3">
    <source>
        <dbReference type="ARBA" id="ARBA00010617"/>
    </source>
</evidence>
<name>M5FWH3_DACPD</name>
<dbReference type="Gene3D" id="1.10.630.10">
    <property type="entry name" value="Cytochrome P450"/>
    <property type="match status" value="1"/>
</dbReference>
<dbReference type="GO" id="GO:0005506">
    <property type="term" value="F:iron ion binding"/>
    <property type="evidence" value="ECO:0007669"/>
    <property type="project" value="InterPro"/>
</dbReference>
<evidence type="ECO:0000256" key="5">
    <source>
        <dbReference type="ARBA" id="ARBA00022723"/>
    </source>
</evidence>
<dbReference type="EMBL" id="JH795866">
    <property type="protein sequence ID" value="EJU00719.1"/>
    <property type="molecule type" value="Genomic_DNA"/>
</dbReference>
<dbReference type="GO" id="GO:0016705">
    <property type="term" value="F:oxidoreductase activity, acting on paired donors, with incorporation or reduction of molecular oxygen"/>
    <property type="evidence" value="ECO:0007669"/>
    <property type="project" value="InterPro"/>
</dbReference>
<evidence type="ECO:0000256" key="6">
    <source>
        <dbReference type="ARBA" id="ARBA00023002"/>
    </source>
</evidence>
<dbReference type="InterPro" id="IPR050364">
    <property type="entry name" value="Cytochrome_P450_fung"/>
</dbReference>
<dbReference type="GO" id="GO:0020037">
    <property type="term" value="F:heme binding"/>
    <property type="evidence" value="ECO:0007669"/>
    <property type="project" value="InterPro"/>
</dbReference>
<dbReference type="Pfam" id="PF00067">
    <property type="entry name" value="p450"/>
    <property type="match status" value="2"/>
</dbReference>
<evidence type="ECO:0000256" key="9">
    <source>
        <dbReference type="PIRSR" id="PIRSR602401-1"/>
    </source>
</evidence>
<evidence type="ECO:0000256" key="2">
    <source>
        <dbReference type="ARBA" id="ARBA00005179"/>
    </source>
</evidence>
<dbReference type="OrthoDB" id="2789670at2759"/>
<dbReference type="SUPFAM" id="SSF48264">
    <property type="entry name" value="Cytochrome P450"/>
    <property type="match status" value="1"/>
</dbReference>
<dbReference type="PROSITE" id="PS00086">
    <property type="entry name" value="CYTOCHROME_P450"/>
    <property type="match status" value="1"/>
</dbReference>
<comment type="cofactor">
    <cofactor evidence="1 9">
        <name>heme</name>
        <dbReference type="ChEBI" id="CHEBI:30413"/>
    </cofactor>
</comment>
<keyword evidence="7 9" id="KW-0408">Iron</keyword>
<dbReference type="PRINTS" id="PR00463">
    <property type="entry name" value="EP450I"/>
</dbReference>
<reference evidence="11 12" key="1">
    <citation type="journal article" date="2012" name="Science">
        <title>The Paleozoic origin of enzymatic lignin decomposition reconstructed from 31 fungal genomes.</title>
        <authorList>
            <person name="Floudas D."/>
            <person name="Binder M."/>
            <person name="Riley R."/>
            <person name="Barry K."/>
            <person name="Blanchette R.A."/>
            <person name="Henrissat B."/>
            <person name="Martinez A.T."/>
            <person name="Otillar R."/>
            <person name="Spatafora J.W."/>
            <person name="Yadav J.S."/>
            <person name="Aerts A."/>
            <person name="Benoit I."/>
            <person name="Boyd A."/>
            <person name="Carlson A."/>
            <person name="Copeland A."/>
            <person name="Coutinho P.M."/>
            <person name="de Vries R.P."/>
            <person name="Ferreira P."/>
            <person name="Findley K."/>
            <person name="Foster B."/>
            <person name="Gaskell J."/>
            <person name="Glotzer D."/>
            <person name="Gorecki P."/>
            <person name="Heitman J."/>
            <person name="Hesse C."/>
            <person name="Hori C."/>
            <person name="Igarashi K."/>
            <person name="Jurgens J.A."/>
            <person name="Kallen N."/>
            <person name="Kersten P."/>
            <person name="Kohler A."/>
            <person name="Kuees U."/>
            <person name="Kumar T.K.A."/>
            <person name="Kuo A."/>
            <person name="LaButti K."/>
            <person name="Larrondo L.F."/>
            <person name="Lindquist E."/>
            <person name="Ling A."/>
            <person name="Lombard V."/>
            <person name="Lucas S."/>
            <person name="Lundell T."/>
            <person name="Martin R."/>
            <person name="McLaughlin D.J."/>
            <person name="Morgenstern I."/>
            <person name="Morin E."/>
            <person name="Murat C."/>
            <person name="Nagy L.G."/>
            <person name="Nolan M."/>
            <person name="Ohm R.A."/>
            <person name="Patyshakuliyeva A."/>
            <person name="Rokas A."/>
            <person name="Ruiz-Duenas F.J."/>
            <person name="Sabat G."/>
            <person name="Salamov A."/>
            <person name="Samejima M."/>
            <person name="Schmutz J."/>
            <person name="Slot J.C."/>
            <person name="St John F."/>
            <person name="Stenlid J."/>
            <person name="Sun H."/>
            <person name="Sun S."/>
            <person name="Syed K."/>
            <person name="Tsang A."/>
            <person name="Wiebenga A."/>
            <person name="Young D."/>
            <person name="Pisabarro A."/>
            <person name="Eastwood D.C."/>
            <person name="Martin F."/>
            <person name="Cullen D."/>
            <person name="Grigoriev I.V."/>
            <person name="Hibbett D.S."/>
        </authorList>
    </citation>
    <scope>NUCLEOTIDE SEQUENCE [LARGE SCALE GENOMIC DNA]</scope>
    <source>
        <strain evidence="11 12">DJM-731 SS1</strain>
    </source>
</reference>
<dbReference type="AlphaFoldDB" id="M5FWH3"/>
<dbReference type="HOGENOM" id="CLU_001570_2_0_1"/>
<dbReference type="InterPro" id="IPR001128">
    <property type="entry name" value="Cyt_P450"/>
</dbReference>
<sequence length="375" mass="42324">MEFSFLPRSERWRVMRRAAHESLSEAAIKDYSKVLIEETRLLVEGLLDCPDITLSRHVHRVAASIAWRCLFGQQAILLHGSDPTHRIEELAGEMTRAMLPGGSLVDICPILKPVIQQFPFLRRHADRWFEELSSCFQNAYSDEETSGHTSASGILKTMELSSLDPLSGAWMMGSLFFAAEDTTACALLWFFCAMLLYPETASAARQQLAQVVADRPPSFADYHSLPQIEAMEFEYSGYVIPKGAIILANIYAIARDPELYTNGDRFDPSRFIDENGHIKQPKRDSKDDYLCFGHGRRICLGKDFATNSLWITFAYLLWAFDFRKPVGPDGEEEVAPAELGFHDKGVTVEPVPFSIRVVPRFPDLVDRLNGPRAEE</sequence>
<protein>
    <submittedName>
        <fullName evidence="11">Cytochrome P450</fullName>
    </submittedName>
</protein>
<gene>
    <name evidence="11" type="ORF">DACRYDRAFT_117149</name>
</gene>
<dbReference type="PANTHER" id="PTHR46300:SF1">
    <property type="entry name" value="P450, PUTATIVE (EUROFUNG)-RELATED"/>
    <property type="match status" value="1"/>
</dbReference>
<evidence type="ECO:0000256" key="10">
    <source>
        <dbReference type="RuleBase" id="RU000461"/>
    </source>
</evidence>
<dbReference type="GeneID" id="63685391"/>
<dbReference type="Proteomes" id="UP000030653">
    <property type="component" value="Unassembled WGS sequence"/>
</dbReference>
<dbReference type="InterPro" id="IPR036396">
    <property type="entry name" value="Cyt_P450_sf"/>
</dbReference>
<proteinExistence type="inferred from homology"/>
<keyword evidence="8 10" id="KW-0503">Monooxygenase</keyword>
<keyword evidence="4 9" id="KW-0349">Heme</keyword>
<keyword evidence="12" id="KW-1185">Reference proteome</keyword>
<keyword evidence="5 9" id="KW-0479">Metal-binding</keyword>
<feature type="binding site" description="axial binding residue" evidence="9">
    <location>
        <position position="299"/>
    </location>
    <ligand>
        <name>heme</name>
        <dbReference type="ChEBI" id="CHEBI:30413"/>
    </ligand>
    <ligandPart>
        <name>Fe</name>
        <dbReference type="ChEBI" id="CHEBI:18248"/>
    </ligandPart>
</feature>
<evidence type="ECO:0000256" key="4">
    <source>
        <dbReference type="ARBA" id="ARBA00022617"/>
    </source>
</evidence>
<dbReference type="STRING" id="1858805.M5FWH3"/>
<comment type="pathway">
    <text evidence="2">Secondary metabolite biosynthesis.</text>
</comment>
<evidence type="ECO:0000256" key="8">
    <source>
        <dbReference type="ARBA" id="ARBA00023033"/>
    </source>
</evidence>
<dbReference type="InterPro" id="IPR002401">
    <property type="entry name" value="Cyt_P450_E_grp-I"/>
</dbReference>
<comment type="similarity">
    <text evidence="3 10">Belongs to the cytochrome P450 family.</text>
</comment>
<keyword evidence="6 10" id="KW-0560">Oxidoreductase</keyword>